<keyword evidence="3 6" id="KW-0812">Transmembrane</keyword>
<dbReference type="PANTHER" id="PTHR30086:SF20">
    <property type="entry name" value="ARGININE EXPORTER PROTEIN ARGO-RELATED"/>
    <property type="match status" value="1"/>
</dbReference>
<comment type="caution">
    <text evidence="7">The sequence shown here is derived from an EMBL/GenBank/DDBJ whole genome shotgun (WGS) entry which is preliminary data.</text>
</comment>
<evidence type="ECO:0000256" key="6">
    <source>
        <dbReference type="SAM" id="Phobius"/>
    </source>
</evidence>
<accession>A0ABX0VY02</accession>
<evidence type="ECO:0000313" key="8">
    <source>
        <dbReference type="Proteomes" id="UP000709466"/>
    </source>
</evidence>
<dbReference type="Pfam" id="PF01810">
    <property type="entry name" value="LysE"/>
    <property type="match status" value="1"/>
</dbReference>
<evidence type="ECO:0000256" key="3">
    <source>
        <dbReference type="ARBA" id="ARBA00022692"/>
    </source>
</evidence>
<feature type="transmembrane region" description="Helical" evidence="6">
    <location>
        <begin position="44"/>
        <end position="62"/>
    </location>
</feature>
<comment type="subcellular location">
    <subcellularLocation>
        <location evidence="1">Cell membrane</location>
        <topology evidence="1">Multi-pass membrane protein</topology>
    </subcellularLocation>
</comment>
<sequence length="200" mass="21965">MTYQILLSLIGFAFVSSITPGPNNMMLMASGANFGLRRSVPHMLGVSLGHSFLIIVLGLGLVKVYEAFPTLQFIMKWGSIAYLLYLSYKIATAAPASPKQPETKGKPLTFLQAAAFQWVNPKGWMMTITAITNYTADETPMQVLVVALVFMCTNLPSITFWAGLGVQARRFLSTPARLRIFNVTMALLLVATIIPILTHH</sequence>
<dbReference type="PANTHER" id="PTHR30086">
    <property type="entry name" value="ARGININE EXPORTER PROTEIN ARGO"/>
    <property type="match status" value="1"/>
</dbReference>
<keyword evidence="4 6" id="KW-1133">Transmembrane helix</keyword>
<name>A0ABX0VY02_9RHOB</name>
<evidence type="ECO:0000256" key="4">
    <source>
        <dbReference type="ARBA" id="ARBA00022989"/>
    </source>
</evidence>
<keyword evidence="8" id="KW-1185">Reference proteome</keyword>
<dbReference type="EMBL" id="JAATOP010000007">
    <property type="protein sequence ID" value="NIY72983.1"/>
    <property type="molecule type" value="Genomic_DNA"/>
</dbReference>
<evidence type="ECO:0000256" key="2">
    <source>
        <dbReference type="ARBA" id="ARBA00022475"/>
    </source>
</evidence>
<keyword evidence="5 6" id="KW-0472">Membrane</keyword>
<organism evidence="7 8">
    <name type="scientific">Marivivens donghaensis</name>
    <dbReference type="NCBI Taxonomy" id="1699413"/>
    <lineage>
        <taxon>Bacteria</taxon>
        <taxon>Pseudomonadati</taxon>
        <taxon>Pseudomonadota</taxon>
        <taxon>Alphaproteobacteria</taxon>
        <taxon>Rhodobacterales</taxon>
        <taxon>Paracoccaceae</taxon>
        <taxon>Marivivens group</taxon>
        <taxon>Marivivens</taxon>
    </lineage>
</organism>
<evidence type="ECO:0000256" key="5">
    <source>
        <dbReference type="ARBA" id="ARBA00023136"/>
    </source>
</evidence>
<feature type="transmembrane region" description="Helical" evidence="6">
    <location>
        <begin position="178"/>
        <end position="197"/>
    </location>
</feature>
<evidence type="ECO:0000313" key="7">
    <source>
        <dbReference type="EMBL" id="NIY72983.1"/>
    </source>
</evidence>
<dbReference type="InterPro" id="IPR001123">
    <property type="entry name" value="LeuE-type"/>
</dbReference>
<dbReference type="RefSeq" id="WP_167638374.1">
    <property type="nucleotide sequence ID" value="NZ_JAATOP010000007.1"/>
</dbReference>
<proteinExistence type="predicted"/>
<evidence type="ECO:0000256" key="1">
    <source>
        <dbReference type="ARBA" id="ARBA00004651"/>
    </source>
</evidence>
<dbReference type="Proteomes" id="UP000709466">
    <property type="component" value="Unassembled WGS sequence"/>
</dbReference>
<feature type="transmembrane region" description="Helical" evidence="6">
    <location>
        <begin position="74"/>
        <end position="91"/>
    </location>
</feature>
<protein>
    <submittedName>
        <fullName evidence="7">LysE family translocator</fullName>
    </submittedName>
</protein>
<gene>
    <name evidence="7" type="ORF">HCZ30_11135</name>
</gene>
<feature type="transmembrane region" description="Helical" evidence="6">
    <location>
        <begin position="143"/>
        <end position="166"/>
    </location>
</feature>
<keyword evidence="2" id="KW-1003">Cell membrane</keyword>
<reference evidence="7 8" key="1">
    <citation type="submission" date="2020-03" db="EMBL/GenBank/DDBJ databases">
        <title>Bacterial isolates of synthetic phycosphere.</title>
        <authorList>
            <person name="Fu H."/>
            <person name="Moran M.A."/>
        </authorList>
    </citation>
    <scope>NUCLEOTIDE SEQUENCE [LARGE SCALE GENOMIC DNA]</scope>
    <source>
        <strain evidence="7 8">HF1</strain>
    </source>
</reference>